<feature type="non-terminal residue" evidence="1">
    <location>
        <position position="97"/>
    </location>
</feature>
<reference evidence="1" key="1">
    <citation type="submission" date="2021-12" db="EMBL/GenBank/DDBJ databases">
        <authorList>
            <person name="Martin H S."/>
        </authorList>
    </citation>
    <scope>NUCLEOTIDE SEQUENCE</scope>
</reference>
<dbReference type="AlphaFoldDB" id="A0A8J9V270"/>
<evidence type="ECO:0000313" key="2">
    <source>
        <dbReference type="Proteomes" id="UP000838878"/>
    </source>
</evidence>
<dbReference type="Proteomes" id="UP000838878">
    <property type="component" value="Chromosome 4"/>
</dbReference>
<proteinExistence type="predicted"/>
<dbReference type="EMBL" id="OV170224">
    <property type="protein sequence ID" value="CAH0723857.1"/>
    <property type="molecule type" value="Genomic_DNA"/>
</dbReference>
<organism evidence="1 2">
    <name type="scientific">Brenthis ino</name>
    <name type="common">lesser marbled fritillary</name>
    <dbReference type="NCBI Taxonomy" id="405034"/>
    <lineage>
        <taxon>Eukaryota</taxon>
        <taxon>Metazoa</taxon>
        <taxon>Ecdysozoa</taxon>
        <taxon>Arthropoda</taxon>
        <taxon>Hexapoda</taxon>
        <taxon>Insecta</taxon>
        <taxon>Pterygota</taxon>
        <taxon>Neoptera</taxon>
        <taxon>Endopterygota</taxon>
        <taxon>Lepidoptera</taxon>
        <taxon>Glossata</taxon>
        <taxon>Ditrysia</taxon>
        <taxon>Papilionoidea</taxon>
        <taxon>Nymphalidae</taxon>
        <taxon>Heliconiinae</taxon>
        <taxon>Argynnini</taxon>
        <taxon>Brenthis</taxon>
    </lineage>
</organism>
<evidence type="ECO:0000313" key="1">
    <source>
        <dbReference type="EMBL" id="CAH0723857.1"/>
    </source>
</evidence>
<sequence>MFGTTQHCTKFSALHVSVLPCRAVPCRCWFRWGVASSQCRRDVAVAVSSRCRRGVVTVSSRCRRGVVIPVTSYREYVELPITLYAALVVSRSSNHVV</sequence>
<keyword evidence="2" id="KW-1185">Reference proteome</keyword>
<protein>
    <submittedName>
        <fullName evidence="1">Uncharacterized protein</fullName>
    </submittedName>
</protein>
<name>A0A8J9V270_9NEOP</name>
<accession>A0A8J9V270</accession>
<gene>
    <name evidence="1" type="ORF">BINO364_LOCUS9631</name>
</gene>